<dbReference type="EMBL" id="BAAAUD010000010">
    <property type="protein sequence ID" value="GAA2925187.1"/>
    <property type="molecule type" value="Genomic_DNA"/>
</dbReference>
<evidence type="ECO:0000313" key="3">
    <source>
        <dbReference type="Proteomes" id="UP001500403"/>
    </source>
</evidence>
<dbReference type="Pfam" id="PF01636">
    <property type="entry name" value="APH"/>
    <property type="match status" value="1"/>
</dbReference>
<comment type="caution">
    <text evidence="2">The sequence shown here is derived from an EMBL/GenBank/DDBJ whole genome shotgun (WGS) entry which is preliminary data.</text>
</comment>
<dbReference type="SUPFAM" id="SSF56112">
    <property type="entry name" value="Protein kinase-like (PK-like)"/>
    <property type="match status" value="1"/>
</dbReference>
<organism evidence="2 3">
    <name type="scientific">Streptomyces enissocaesilis</name>
    <dbReference type="NCBI Taxonomy" id="332589"/>
    <lineage>
        <taxon>Bacteria</taxon>
        <taxon>Bacillati</taxon>
        <taxon>Actinomycetota</taxon>
        <taxon>Actinomycetes</taxon>
        <taxon>Kitasatosporales</taxon>
        <taxon>Streptomycetaceae</taxon>
        <taxon>Streptomyces</taxon>
        <taxon>Streptomyces rochei group</taxon>
    </lineage>
</organism>
<dbReference type="Gene3D" id="3.90.1200.10">
    <property type="match status" value="1"/>
</dbReference>
<dbReference type="InterPro" id="IPR002575">
    <property type="entry name" value="Aminoglycoside_PTrfase"/>
</dbReference>
<dbReference type="InterPro" id="IPR011009">
    <property type="entry name" value="Kinase-like_dom_sf"/>
</dbReference>
<name>A0ABN3WUM5_9ACTN</name>
<dbReference type="Proteomes" id="UP001500403">
    <property type="component" value="Unassembled WGS sequence"/>
</dbReference>
<dbReference type="RefSeq" id="WP_344490320.1">
    <property type="nucleotide sequence ID" value="NZ_BAAAUD010000010.1"/>
</dbReference>
<evidence type="ECO:0000259" key="1">
    <source>
        <dbReference type="Pfam" id="PF01636"/>
    </source>
</evidence>
<keyword evidence="3" id="KW-1185">Reference proteome</keyword>
<evidence type="ECO:0000313" key="2">
    <source>
        <dbReference type="EMBL" id="GAA2925187.1"/>
    </source>
</evidence>
<reference evidence="2 3" key="1">
    <citation type="journal article" date="2019" name="Int. J. Syst. Evol. Microbiol.">
        <title>The Global Catalogue of Microorganisms (GCM) 10K type strain sequencing project: providing services to taxonomists for standard genome sequencing and annotation.</title>
        <authorList>
            <consortium name="The Broad Institute Genomics Platform"/>
            <consortium name="The Broad Institute Genome Sequencing Center for Infectious Disease"/>
            <person name="Wu L."/>
            <person name="Ma J."/>
        </authorList>
    </citation>
    <scope>NUCLEOTIDE SEQUENCE [LARGE SCALE GENOMIC DNA]</scope>
    <source>
        <strain evidence="2 3">JCM 9088</strain>
    </source>
</reference>
<protein>
    <recommendedName>
        <fullName evidence="1">Aminoglycoside phosphotransferase domain-containing protein</fullName>
    </recommendedName>
</protein>
<feature type="domain" description="Aminoglycoside phosphotransferase" evidence="1">
    <location>
        <begin position="98"/>
        <end position="235"/>
    </location>
</feature>
<sequence length="315" mass="33148">MTQAAPQAELTVRSLPGPFVSRVCIRVDGGYRWGESIPADAPAYLDAAALRDLSAAIARSPAARYARIPTLADARTAIYPAVKTPGLVSDTVFGNDRPATTQPVVERSFRELGTFLAHLHAIPVERVAELRPRSQSAWLEAAPDAADGIRAARSRLTATTAPVISRLASTDTSRPAAAPVLALVHGRLSTGSCVPGPVLGVLGWREAGLADPMTDLAFLLRDLVQAAAAMGGEERQADRARLTIDGYETTRGAPLSSDEYLRLAGHLASFVLDHVALRAWSASDPQGAVALLQRAELTLPGILDAVGAGEEVTGR</sequence>
<accession>A0ABN3WUM5</accession>
<proteinExistence type="predicted"/>
<gene>
    <name evidence="2" type="ORF">GCM10010446_06760</name>
</gene>